<evidence type="ECO:0000256" key="1">
    <source>
        <dbReference type="ARBA" id="ARBA00004651"/>
    </source>
</evidence>
<accession>X1BFM9</accession>
<keyword evidence="5 7" id="KW-1133">Transmembrane helix</keyword>
<dbReference type="InterPro" id="IPR005279">
    <property type="entry name" value="Dipep/tripep_permease"/>
</dbReference>
<keyword evidence="6 7" id="KW-0472">Membrane</keyword>
<name>X1BFM9_9ZZZZ</name>
<feature type="transmembrane region" description="Helical" evidence="7">
    <location>
        <begin position="42"/>
        <end position="60"/>
    </location>
</feature>
<dbReference type="SUPFAM" id="SSF103473">
    <property type="entry name" value="MFS general substrate transporter"/>
    <property type="match status" value="1"/>
</dbReference>
<comment type="caution">
    <text evidence="8">The sequence shown here is derived from an EMBL/GenBank/DDBJ whole genome shotgun (WGS) entry which is preliminary data.</text>
</comment>
<dbReference type="EMBL" id="BART01011039">
    <property type="protein sequence ID" value="GAG79987.1"/>
    <property type="molecule type" value="Genomic_DNA"/>
</dbReference>
<protein>
    <recommendedName>
        <fullName evidence="9">Major facilitator superfamily (MFS) profile domain-containing protein</fullName>
    </recommendedName>
</protein>
<organism evidence="8">
    <name type="scientific">marine sediment metagenome</name>
    <dbReference type="NCBI Taxonomy" id="412755"/>
    <lineage>
        <taxon>unclassified sequences</taxon>
        <taxon>metagenomes</taxon>
        <taxon>ecological metagenomes</taxon>
    </lineage>
</organism>
<evidence type="ECO:0000256" key="2">
    <source>
        <dbReference type="ARBA" id="ARBA00022448"/>
    </source>
</evidence>
<feature type="transmembrane region" description="Helical" evidence="7">
    <location>
        <begin position="17"/>
        <end position="36"/>
    </location>
</feature>
<evidence type="ECO:0008006" key="9">
    <source>
        <dbReference type="Google" id="ProtNLM"/>
    </source>
</evidence>
<dbReference type="NCBIfam" id="TIGR00924">
    <property type="entry name" value="yjdL_sub1_fam"/>
    <property type="match status" value="1"/>
</dbReference>
<evidence type="ECO:0000256" key="3">
    <source>
        <dbReference type="ARBA" id="ARBA00022475"/>
    </source>
</evidence>
<comment type="subcellular location">
    <subcellularLocation>
        <location evidence="1">Cell membrane</location>
        <topology evidence="1">Multi-pass membrane protein</topology>
    </subcellularLocation>
</comment>
<feature type="transmembrane region" description="Helical" evidence="7">
    <location>
        <begin position="134"/>
        <end position="154"/>
    </location>
</feature>
<evidence type="ECO:0000256" key="5">
    <source>
        <dbReference type="ARBA" id="ARBA00022989"/>
    </source>
</evidence>
<dbReference type="AlphaFoldDB" id="X1BFM9"/>
<dbReference type="Gene3D" id="1.20.1250.20">
    <property type="entry name" value="MFS general substrate transporter like domains"/>
    <property type="match status" value="1"/>
</dbReference>
<dbReference type="InterPro" id="IPR000109">
    <property type="entry name" value="POT_fam"/>
</dbReference>
<evidence type="ECO:0000256" key="7">
    <source>
        <dbReference type="SAM" id="Phobius"/>
    </source>
</evidence>
<dbReference type="PANTHER" id="PTHR23517:SF15">
    <property type="entry name" value="PROTON-DEPENDENT OLIGOPEPTIDE FAMILY TRANSPORT PROTEIN"/>
    <property type="match status" value="1"/>
</dbReference>
<keyword evidence="2" id="KW-0813">Transport</keyword>
<evidence type="ECO:0000256" key="6">
    <source>
        <dbReference type="ARBA" id="ARBA00023136"/>
    </source>
</evidence>
<dbReference type="InterPro" id="IPR050171">
    <property type="entry name" value="MFS_Transporters"/>
</dbReference>
<dbReference type="PANTHER" id="PTHR23517">
    <property type="entry name" value="RESISTANCE PROTEIN MDTM, PUTATIVE-RELATED-RELATED"/>
    <property type="match status" value="1"/>
</dbReference>
<evidence type="ECO:0000313" key="8">
    <source>
        <dbReference type="EMBL" id="GAG79987.1"/>
    </source>
</evidence>
<keyword evidence="4 7" id="KW-0812">Transmembrane</keyword>
<feature type="transmembrane region" description="Helical" evidence="7">
    <location>
        <begin position="161"/>
        <end position="181"/>
    </location>
</feature>
<reference evidence="8" key="1">
    <citation type="journal article" date="2014" name="Front. Microbiol.">
        <title>High frequency of phylogenetically diverse reductive dehalogenase-homologous genes in deep subseafloor sedimentary metagenomes.</title>
        <authorList>
            <person name="Kawai M."/>
            <person name="Futagami T."/>
            <person name="Toyoda A."/>
            <person name="Takaki Y."/>
            <person name="Nishi S."/>
            <person name="Hori S."/>
            <person name="Arai W."/>
            <person name="Tsubouchi T."/>
            <person name="Morono Y."/>
            <person name="Uchiyama I."/>
            <person name="Ito T."/>
            <person name="Fujiyama A."/>
            <person name="Inagaki F."/>
            <person name="Takami H."/>
        </authorList>
    </citation>
    <scope>NUCLEOTIDE SEQUENCE</scope>
    <source>
        <strain evidence="8">Expedition CK06-06</strain>
    </source>
</reference>
<feature type="non-terminal residue" evidence="8">
    <location>
        <position position="222"/>
    </location>
</feature>
<keyword evidence="3" id="KW-1003">Cell membrane</keyword>
<dbReference type="GO" id="GO:0015833">
    <property type="term" value="P:peptide transport"/>
    <property type="evidence" value="ECO:0007669"/>
    <property type="project" value="InterPro"/>
</dbReference>
<feature type="transmembrane region" description="Helical" evidence="7">
    <location>
        <begin position="72"/>
        <end position="90"/>
    </location>
</feature>
<evidence type="ECO:0000256" key="4">
    <source>
        <dbReference type="ARBA" id="ARBA00022692"/>
    </source>
</evidence>
<sequence>MPKPFWVFWAVEFWERFGYYGMQAIIALYFLNYLGFTQTHSILLFGAFSSFVYGFVWVGGSIGDNYLGAKRCIILGAAILGVSYASLAFATKGTVTFSLAGIVIGNALFKANPSSLISKLYETGDSKLDSAMTLYYMAINIGAFAAMTLTPFIAHGMGWSAAFLICAFGLLCGLISFFTFYSLVMNISTQAGREPFDVLKVLYIIIGAAISILVVGKLLNYI</sequence>
<gene>
    <name evidence="8" type="ORF">S01H4_23705</name>
</gene>
<feature type="transmembrane region" description="Helical" evidence="7">
    <location>
        <begin position="201"/>
        <end position="219"/>
    </location>
</feature>
<dbReference type="InterPro" id="IPR036259">
    <property type="entry name" value="MFS_trans_sf"/>
</dbReference>
<proteinExistence type="predicted"/>
<dbReference type="GO" id="GO:1904680">
    <property type="term" value="F:peptide transmembrane transporter activity"/>
    <property type="evidence" value="ECO:0007669"/>
    <property type="project" value="InterPro"/>
</dbReference>
<dbReference type="Pfam" id="PF00854">
    <property type="entry name" value="PTR2"/>
    <property type="match status" value="1"/>
</dbReference>
<dbReference type="GO" id="GO:0005886">
    <property type="term" value="C:plasma membrane"/>
    <property type="evidence" value="ECO:0007669"/>
    <property type="project" value="UniProtKB-SubCell"/>
</dbReference>